<dbReference type="GO" id="GO:0016020">
    <property type="term" value="C:membrane"/>
    <property type="evidence" value="ECO:0007669"/>
    <property type="project" value="InterPro"/>
</dbReference>
<dbReference type="PANTHER" id="PTHR30035">
    <property type="entry name" value="LIPOPROTEIN VACJ-RELATED"/>
    <property type="match status" value="1"/>
</dbReference>
<keyword evidence="4" id="KW-0449">Lipoprotein</keyword>
<feature type="chain" id="PRO_5032718070" evidence="3">
    <location>
        <begin position="30"/>
        <end position="247"/>
    </location>
</feature>
<evidence type="ECO:0000313" key="5">
    <source>
        <dbReference type="Proteomes" id="UP000596063"/>
    </source>
</evidence>
<protein>
    <submittedName>
        <fullName evidence="4">VacJ family lipoprotein</fullName>
    </submittedName>
</protein>
<organism evidence="4 5">
    <name type="scientific">Spongiibacter nanhainus</name>
    <dbReference type="NCBI Taxonomy" id="2794344"/>
    <lineage>
        <taxon>Bacteria</taxon>
        <taxon>Pseudomonadati</taxon>
        <taxon>Pseudomonadota</taxon>
        <taxon>Gammaproteobacteria</taxon>
        <taxon>Cellvibrionales</taxon>
        <taxon>Spongiibacteraceae</taxon>
        <taxon>Spongiibacter</taxon>
    </lineage>
</organism>
<dbReference type="EMBL" id="CP066167">
    <property type="protein sequence ID" value="QQD19596.1"/>
    <property type="molecule type" value="Genomic_DNA"/>
</dbReference>
<comment type="similarity">
    <text evidence="1">Belongs to the MlaA family.</text>
</comment>
<feature type="signal peptide" evidence="3">
    <location>
        <begin position="1"/>
        <end position="29"/>
    </location>
</feature>
<reference evidence="4 5" key="1">
    <citation type="submission" date="2020-12" db="EMBL/GenBank/DDBJ databases">
        <authorList>
            <person name="Shan Y."/>
        </authorList>
    </citation>
    <scope>NUCLEOTIDE SEQUENCE [LARGE SCALE GENOMIC DNA]</scope>
    <source>
        <strain evidence="5">csc3.9</strain>
    </source>
</reference>
<dbReference type="AlphaFoldDB" id="A0A7T4URC7"/>
<accession>A0A7T4URC7</accession>
<proteinExistence type="inferred from homology"/>
<dbReference type="Pfam" id="PF04333">
    <property type="entry name" value="MlaA"/>
    <property type="match status" value="1"/>
</dbReference>
<dbReference type="InterPro" id="IPR007428">
    <property type="entry name" value="MlaA"/>
</dbReference>
<dbReference type="RefSeq" id="WP_198571080.1">
    <property type="nucleotide sequence ID" value="NZ_CP066167.1"/>
</dbReference>
<gene>
    <name evidence="4" type="ORF">I6N98_07025</name>
</gene>
<evidence type="ECO:0000256" key="3">
    <source>
        <dbReference type="SAM" id="SignalP"/>
    </source>
</evidence>
<dbReference type="Proteomes" id="UP000596063">
    <property type="component" value="Chromosome"/>
</dbReference>
<dbReference type="PRINTS" id="PR01805">
    <property type="entry name" value="VACJLIPOPROT"/>
</dbReference>
<dbReference type="GO" id="GO:0120010">
    <property type="term" value="P:intermembrane phospholipid transfer"/>
    <property type="evidence" value="ECO:0007669"/>
    <property type="project" value="TreeGrafter"/>
</dbReference>
<sequence length="247" mass="27358">MRDSLRYWQKCWQLSALFALVTLALPSHANDSKGDPRDPWEGFNRGIFAFNEAADRYVATPIARGYKTVTPGFVDTSIDNFFNNIGEFKNFTNNLLQGSLGDAGTDLSRFVVNTTVGVLGIFDVASYVGLERENEDFGQTLAVWGVGDGPYLMLPVLGASTLRDGVGRGVDSLSSPQRAVEPESADYGLTFLELVQKRAALLGAEDLISGDKYSFLKDAYFQRREFLINDGEFQDSFGDEDFESFDF</sequence>
<evidence type="ECO:0000313" key="4">
    <source>
        <dbReference type="EMBL" id="QQD19596.1"/>
    </source>
</evidence>
<evidence type="ECO:0000256" key="1">
    <source>
        <dbReference type="ARBA" id="ARBA00010634"/>
    </source>
</evidence>
<dbReference type="PANTHER" id="PTHR30035:SF3">
    <property type="entry name" value="INTERMEMBRANE PHOSPHOLIPID TRANSPORT SYSTEM LIPOPROTEIN MLAA"/>
    <property type="match status" value="1"/>
</dbReference>
<evidence type="ECO:0000256" key="2">
    <source>
        <dbReference type="ARBA" id="ARBA00022729"/>
    </source>
</evidence>
<keyword evidence="5" id="KW-1185">Reference proteome</keyword>
<name>A0A7T4URC7_9GAMM</name>
<dbReference type="KEGG" id="snan:I6N98_07025"/>
<keyword evidence="2 3" id="KW-0732">Signal</keyword>